<reference evidence="5 6" key="1">
    <citation type="submission" date="2019-11" db="EMBL/GenBank/DDBJ databases">
        <title>Paenibacillus monticola sp. nov., a novel PGPR strain isolated from mountain sample in China.</title>
        <authorList>
            <person name="Zhao Q."/>
            <person name="Li H.-P."/>
            <person name="Zhang J.-L."/>
        </authorList>
    </citation>
    <scope>NUCLEOTIDE SEQUENCE [LARGE SCALE GENOMIC DNA]</scope>
    <source>
        <strain evidence="5 6">LC-T2</strain>
    </source>
</reference>
<protein>
    <submittedName>
        <fullName evidence="5">Histidine phosphatase family protein</fullName>
    </submittedName>
</protein>
<dbReference type="PANTHER" id="PTHR48100:SF1">
    <property type="entry name" value="HISTIDINE PHOSPHATASE FAMILY PROTEIN-RELATED"/>
    <property type="match status" value="1"/>
</dbReference>
<gene>
    <name evidence="5" type="ORF">GJB61_11450</name>
</gene>
<dbReference type="InterPro" id="IPR050275">
    <property type="entry name" value="PGM_Phosphatase"/>
</dbReference>
<evidence type="ECO:0000256" key="4">
    <source>
        <dbReference type="PIRSR" id="PIRSR613078-2"/>
    </source>
</evidence>
<evidence type="ECO:0000256" key="2">
    <source>
        <dbReference type="ARBA" id="ARBA00023235"/>
    </source>
</evidence>
<dbReference type="RefSeq" id="WP_154118620.1">
    <property type="nucleotide sequence ID" value="NZ_WJXB01000003.1"/>
</dbReference>
<dbReference type="CDD" id="cd07067">
    <property type="entry name" value="HP_PGM_like"/>
    <property type="match status" value="1"/>
</dbReference>
<dbReference type="PROSITE" id="PS00175">
    <property type="entry name" value="PG_MUTASE"/>
    <property type="match status" value="1"/>
</dbReference>
<comment type="caution">
    <text evidence="5">The sequence shown here is derived from an EMBL/GenBank/DDBJ whole genome shotgun (WGS) entry which is preliminary data.</text>
</comment>
<dbReference type="InterPro" id="IPR013078">
    <property type="entry name" value="His_Pase_superF_clade-1"/>
</dbReference>
<dbReference type="AlphaFoldDB" id="A0A7X2H4Z2"/>
<name>A0A7X2H4Z2_9BACL</name>
<feature type="binding site" evidence="4">
    <location>
        <begin position="10"/>
        <end position="17"/>
    </location>
    <ligand>
        <name>substrate</name>
    </ligand>
</feature>
<dbReference type="Pfam" id="PF00300">
    <property type="entry name" value="His_Phos_1"/>
    <property type="match status" value="1"/>
</dbReference>
<dbReference type="Gene3D" id="3.40.50.1240">
    <property type="entry name" value="Phosphoglycerate mutase-like"/>
    <property type="match status" value="1"/>
</dbReference>
<keyword evidence="6" id="KW-1185">Reference proteome</keyword>
<dbReference type="InterPro" id="IPR029033">
    <property type="entry name" value="His_PPase_superfam"/>
</dbReference>
<feature type="active site" description="Tele-phosphohistidine intermediate" evidence="3">
    <location>
        <position position="11"/>
    </location>
</feature>
<organism evidence="5 6">
    <name type="scientific">Paenibacillus monticola</name>
    <dbReference type="NCBI Taxonomy" id="2666075"/>
    <lineage>
        <taxon>Bacteria</taxon>
        <taxon>Bacillati</taxon>
        <taxon>Bacillota</taxon>
        <taxon>Bacilli</taxon>
        <taxon>Bacillales</taxon>
        <taxon>Paenibacillaceae</taxon>
        <taxon>Paenibacillus</taxon>
    </lineage>
</organism>
<dbReference type="SMART" id="SM00855">
    <property type="entry name" value="PGAM"/>
    <property type="match status" value="1"/>
</dbReference>
<evidence type="ECO:0000256" key="3">
    <source>
        <dbReference type="PIRSR" id="PIRSR613078-1"/>
    </source>
</evidence>
<proteinExistence type="predicted"/>
<dbReference type="GO" id="GO:0016791">
    <property type="term" value="F:phosphatase activity"/>
    <property type="evidence" value="ECO:0007669"/>
    <property type="project" value="TreeGrafter"/>
</dbReference>
<keyword evidence="2" id="KW-0413">Isomerase</keyword>
<feature type="binding site" evidence="4">
    <location>
        <position position="60"/>
    </location>
    <ligand>
        <name>substrate</name>
    </ligand>
</feature>
<evidence type="ECO:0000313" key="6">
    <source>
        <dbReference type="Proteomes" id="UP000463051"/>
    </source>
</evidence>
<dbReference type="EMBL" id="WJXB01000003">
    <property type="protein sequence ID" value="MRN53612.1"/>
    <property type="molecule type" value="Genomic_DNA"/>
</dbReference>
<feature type="active site" description="Proton donor/acceptor" evidence="3">
    <location>
        <position position="84"/>
    </location>
</feature>
<dbReference type="Proteomes" id="UP000463051">
    <property type="component" value="Unassembled WGS sequence"/>
</dbReference>
<dbReference type="PIRSF" id="PIRSF000709">
    <property type="entry name" value="6PFK_2-Ptase"/>
    <property type="match status" value="1"/>
</dbReference>
<dbReference type="InterPro" id="IPR001345">
    <property type="entry name" value="PG/BPGM_mutase_AS"/>
</dbReference>
<evidence type="ECO:0000313" key="5">
    <source>
        <dbReference type="EMBL" id="MRN53612.1"/>
    </source>
</evidence>
<evidence type="ECO:0000256" key="1">
    <source>
        <dbReference type="ARBA" id="ARBA00023152"/>
    </source>
</evidence>
<dbReference type="PANTHER" id="PTHR48100">
    <property type="entry name" value="BROAD-SPECIFICITY PHOSPHATASE YOR283W-RELATED"/>
    <property type="match status" value="1"/>
</dbReference>
<sequence length="206" mass="23687">MKHTKLYLVRHGETEWNVVHRMQGFQDSALTALGLQQAEWLRKAMHTVTLDAIYASPSPRALRTAEIVRGERNIPLKTSEALMEMGFGVWEGCYSSEVESGYPEQWHNFWKEPGKFKVEGSETYAEVRTRSLHKLQEIMETHEGQSVLIVTHTVIIKHLMAYFEGRANEQLWDLPYIHPTCLCQIDIIDGVPEIVLHGDISHYEPS</sequence>
<keyword evidence="1" id="KW-0324">Glycolysis</keyword>
<accession>A0A7X2H4Z2</accession>
<dbReference type="GO" id="GO:0005737">
    <property type="term" value="C:cytoplasm"/>
    <property type="evidence" value="ECO:0007669"/>
    <property type="project" value="TreeGrafter"/>
</dbReference>
<dbReference type="SUPFAM" id="SSF53254">
    <property type="entry name" value="Phosphoglycerate mutase-like"/>
    <property type="match status" value="1"/>
</dbReference>